<evidence type="ECO:0000313" key="2">
    <source>
        <dbReference type="EMBL" id="KAG2270962.1"/>
    </source>
</evidence>
<keyword evidence="1" id="KW-0472">Membrane</keyword>
<evidence type="ECO:0008006" key="4">
    <source>
        <dbReference type="Google" id="ProtNLM"/>
    </source>
</evidence>
<keyword evidence="1" id="KW-0812">Transmembrane</keyword>
<feature type="transmembrane region" description="Helical" evidence="1">
    <location>
        <begin position="55"/>
        <end position="74"/>
    </location>
</feature>
<dbReference type="SUPFAM" id="SSF54928">
    <property type="entry name" value="RNA-binding domain, RBD"/>
    <property type="match status" value="1"/>
</dbReference>
<comment type="caution">
    <text evidence="2">The sequence shown here is derived from an EMBL/GenBank/DDBJ whole genome shotgun (WGS) entry which is preliminary data.</text>
</comment>
<proteinExistence type="predicted"/>
<dbReference type="PANTHER" id="PTHR32343:SF30">
    <property type="entry name" value="POLYADENYLATE-BINDING PROTEIN-INTERACTING PROTEIN 12"/>
    <property type="match status" value="1"/>
</dbReference>
<keyword evidence="1" id="KW-1133">Transmembrane helix</keyword>
<dbReference type="AlphaFoldDB" id="A0A8X7U9Q5"/>
<protein>
    <recommendedName>
        <fullName evidence="4">RRM domain-containing protein</fullName>
    </recommendedName>
</protein>
<dbReference type="EMBL" id="JAAMPC010000013">
    <property type="protein sequence ID" value="KAG2270962.1"/>
    <property type="molecule type" value="Genomic_DNA"/>
</dbReference>
<gene>
    <name evidence="2" type="ORF">Bca52824_065517</name>
</gene>
<dbReference type="InterPro" id="IPR035979">
    <property type="entry name" value="RBD_domain_sf"/>
</dbReference>
<dbReference type="PANTHER" id="PTHR32343">
    <property type="entry name" value="SERINE/ARGININE-RICH SPLICING FACTOR"/>
    <property type="match status" value="1"/>
</dbReference>
<dbReference type="OrthoDB" id="7763451at2759"/>
<organism evidence="2 3">
    <name type="scientific">Brassica carinata</name>
    <name type="common">Ethiopian mustard</name>
    <name type="synonym">Abyssinian cabbage</name>
    <dbReference type="NCBI Taxonomy" id="52824"/>
    <lineage>
        <taxon>Eukaryota</taxon>
        <taxon>Viridiplantae</taxon>
        <taxon>Streptophyta</taxon>
        <taxon>Embryophyta</taxon>
        <taxon>Tracheophyta</taxon>
        <taxon>Spermatophyta</taxon>
        <taxon>Magnoliopsida</taxon>
        <taxon>eudicotyledons</taxon>
        <taxon>Gunneridae</taxon>
        <taxon>Pentapetalae</taxon>
        <taxon>rosids</taxon>
        <taxon>malvids</taxon>
        <taxon>Brassicales</taxon>
        <taxon>Brassicaceae</taxon>
        <taxon>Brassiceae</taxon>
        <taxon>Brassica</taxon>
    </lineage>
</organism>
<sequence>MSLHVTQTDIKLFFEAACGEVYRLRLLGDYHHPTRISFVEFVMAESAVTTLNCSGVLLGSLQISLMMLLLSFALRRTKEYAFKMLDILRGQPDAGSSLFHNQKI</sequence>
<dbReference type="Proteomes" id="UP000886595">
    <property type="component" value="Unassembled WGS sequence"/>
</dbReference>
<keyword evidence="3" id="KW-1185">Reference proteome</keyword>
<reference evidence="2 3" key="1">
    <citation type="submission" date="2020-02" db="EMBL/GenBank/DDBJ databases">
        <authorList>
            <person name="Ma Q."/>
            <person name="Huang Y."/>
            <person name="Song X."/>
            <person name="Pei D."/>
        </authorList>
    </citation>
    <scope>NUCLEOTIDE SEQUENCE [LARGE SCALE GENOMIC DNA]</scope>
    <source>
        <strain evidence="2">Sxm20200214</strain>
        <tissue evidence="2">Leaf</tissue>
    </source>
</reference>
<evidence type="ECO:0000256" key="1">
    <source>
        <dbReference type="SAM" id="Phobius"/>
    </source>
</evidence>
<dbReference type="GO" id="GO:0003676">
    <property type="term" value="F:nucleic acid binding"/>
    <property type="evidence" value="ECO:0007669"/>
    <property type="project" value="InterPro"/>
</dbReference>
<evidence type="ECO:0000313" key="3">
    <source>
        <dbReference type="Proteomes" id="UP000886595"/>
    </source>
</evidence>
<accession>A0A8X7U9Q5</accession>
<name>A0A8X7U9Q5_BRACI</name>